<evidence type="ECO:0000256" key="7">
    <source>
        <dbReference type="ARBA" id="ARBA00023180"/>
    </source>
</evidence>
<evidence type="ECO:0000259" key="11">
    <source>
        <dbReference type="Pfam" id="PF13206"/>
    </source>
</evidence>
<protein>
    <submittedName>
        <fullName evidence="12">Variant surface glycoprotein 1266</fullName>
    </submittedName>
</protein>
<dbReference type="GO" id="GO:0005886">
    <property type="term" value="C:plasma membrane"/>
    <property type="evidence" value="ECO:0007669"/>
    <property type="project" value="UniProtKB-SubCell"/>
</dbReference>
<reference evidence="12" key="1">
    <citation type="submission" date="2013-02" db="EMBL/GenBank/DDBJ databases">
        <authorList>
            <person name="Cross G.A.M."/>
            <person name="Kim H.-S."/>
            <person name="Wickstead B."/>
        </authorList>
    </citation>
    <scope>NUCLEOTIDE SEQUENCE</scope>
    <source>
        <strain evidence="12">Lister 427</strain>
    </source>
</reference>
<feature type="signal peptide" evidence="10">
    <location>
        <begin position="1"/>
        <end position="22"/>
    </location>
</feature>
<evidence type="ECO:0000256" key="10">
    <source>
        <dbReference type="SAM" id="SignalP"/>
    </source>
</evidence>
<feature type="region of interest" description="Disordered" evidence="9">
    <location>
        <begin position="417"/>
        <end position="445"/>
    </location>
</feature>
<evidence type="ECO:0000256" key="6">
    <source>
        <dbReference type="ARBA" id="ARBA00023136"/>
    </source>
</evidence>
<evidence type="ECO:0000256" key="8">
    <source>
        <dbReference type="ARBA" id="ARBA00023288"/>
    </source>
</evidence>
<dbReference type="GO" id="GO:0098552">
    <property type="term" value="C:side of membrane"/>
    <property type="evidence" value="ECO:0007669"/>
    <property type="project" value="UniProtKB-KW"/>
</dbReference>
<dbReference type="EMBL" id="KC612769">
    <property type="protein sequence ID" value="AGH60200.1"/>
    <property type="molecule type" value="Genomic_DNA"/>
</dbReference>
<evidence type="ECO:0000256" key="9">
    <source>
        <dbReference type="SAM" id="MobiDB-lite"/>
    </source>
</evidence>
<dbReference type="Pfam" id="PF13206">
    <property type="entry name" value="VSG_B"/>
    <property type="match status" value="1"/>
</dbReference>
<dbReference type="VEuPathDB" id="TriTrypDB:Tb1125.Tb11.v5.0131"/>
<proteinExistence type="predicted"/>
<accession>M4TB72</accession>
<feature type="domain" description="Trypanosome variant surface glycoprotein B-type N-terminal" evidence="11">
    <location>
        <begin position="19"/>
        <end position="372"/>
    </location>
</feature>
<sequence length="445" mass="47635">MKVNIFLTVFLLIIKGTIKTRAAIGTGENGEAHAVLCALLRLSTATITVDPPSNNAQTEYKRILKLNMSVVDSAWQKMFFKSGDTEHPHKTPKDAGVTHSHWNDNWQTWLKAAQEAAKGDGDNDIKASGFATLTAETRSAVQLEMRKIAAAAERLRAAISPDSTNADKLTNPEVAKTINTAAYGEEALISDTTNPDKVISGAGNGNTRQSLCIAKAGPTATPTILGAAACIRHKAHSSGTDDVCGQAVTQQTPWTSNTDKPTAPDLKTLLESCGKGGTEKLTAQTLRQNLEAVRQQIKTKNTDNHGYLGAFITGCSGANNAGICLKIENFKENARTSYNKIPWVAALNQLAGDLELRHRHNNADATATRQLKEYLAQANDLVANTNLLLQQTAAFATKECEKQANKTAEECTKLGCDHDSESKKCKPKLGTENPAAGTGTGAVRE</sequence>
<keyword evidence="8" id="KW-0449">Lipoprotein</keyword>
<comment type="subcellular location">
    <subcellularLocation>
        <location evidence="2">Cell membrane</location>
        <topology evidence="2">Lipid-anchor</topology>
        <topology evidence="2">GPI-anchor</topology>
    </subcellularLocation>
</comment>
<keyword evidence="6" id="KW-0472">Membrane</keyword>
<keyword evidence="3" id="KW-1003">Cell membrane</keyword>
<evidence type="ECO:0000256" key="1">
    <source>
        <dbReference type="ARBA" id="ARBA00002523"/>
    </source>
</evidence>
<keyword evidence="7" id="KW-0325">Glycoprotein</keyword>
<comment type="function">
    <text evidence="1">VSG forms a coat on the surface of the parasite. The trypanosome evades the immune response of the host by expressing a series of antigenically distinct VSGs from an estimated 1000 VSG genes.</text>
</comment>
<evidence type="ECO:0000256" key="3">
    <source>
        <dbReference type="ARBA" id="ARBA00022475"/>
    </source>
</evidence>
<organism evidence="12">
    <name type="scientific">Trypanosoma brucei</name>
    <dbReference type="NCBI Taxonomy" id="5691"/>
    <lineage>
        <taxon>Eukaryota</taxon>
        <taxon>Discoba</taxon>
        <taxon>Euglenozoa</taxon>
        <taxon>Kinetoplastea</taxon>
        <taxon>Metakinetoplastina</taxon>
        <taxon>Trypanosomatida</taxon>
        <taxon>Trypanosomatidae</taxon>
        <taxon>Trypanosoma</taxon>
    </lineage>
</organism>
<evidence type="ECO:0000256" key="2">
    <source>
        <dbReference type="ARBA" id="ARBA00004609"/>
    </source>
</evidence>
<evidence type="ECO:0000256" key="5">
    <source>
        <dbReference type="ARBA" id="ARBA00022729"/>
    </source>
</evidence>
<dbReference type="InterPro" id="IPR025932">
    <property type="entry name" value="Trypano_VSG_B_N_dom"/>
</dbReference>
<evidence type="ECO:0000256" key="4">
    <source>
        <dbReference type="ARBA" id="ARBA00022622"/>
    </source>
</evidence>
<name>M4TB72_9TRYP</name>
<keyword evidence="5 10" id="KW-0732">Signal</keyword>
<reference evidence="12" key="2">
    <citation type="journal article" date="2014" name="Mol. Biochem. Parasitol.">
        <title>Capturing the variant surface glycoprotein repertoire (the VSGnome) of Trypanosoma brucei Lister 427.</title>
        <authorList>
            <person name="Cross G.A."/>
            <person name="Kim H.S."/>
            <person name="Wickstead B."/>
        </authorList>
    </citation>
    <scope>NUCLEOTIDE SEQUENCE</scope>
    <source>
        <strain evidence="12">Lister 427</strain>
    </source>
</reference>
<dbReference type="AlphaFoldDB" id="M4TB72"/>
<keyword evidence="4" id="KW-0336">GPI-anchor</keyword>
<evidence type="ECO:0000313" key="12">
    <source>
        <dbReference type="EMBL" id="AGH60200.1"/>
    </source>
</evidence>
<feature type="chain" id="PRO_5004059040" evidence="10">
    <location>
        <begin position="23"/>
        <end position="445"/>
    </location>
</feature>
<dbReference type="VEuPathDB" id="TriTrypDB:Tb09.v4.0185"/>